<dbReference type="AlphaFoldDB" id="A0A1G5B2U4"/>
<organism evidence="3 4">
    <name type="scientific">Desulfoluna spongiiphila</name>
    <dbReference type="NCBI Taxonomy" id="419481"/>
    <lineage>
        <taxon>Bacteria</taxon>
        <taxon>Pseudomonadati</taxon>
        <taxon>Thermodesulfobacteriota</taxon>
        <taxon>Desulfobacteria</taxon>
        <taxon>Desulfobacterales</taxon>
        <taxon>Desulfolunaceae</taxon>
        <taxon>Desulfoluna</taxon>
    </lineage>
</organism>
<gene>
    <name evidence="3" type="ORF">SAMN05216233_101587</name>
</gene>
<dbReference type="Gene3D" id="3.60.40.10">
    <property type="entry name" value="PPM-type phosphatase domain"/>
    <property type="match status" value="1"/>
</dbReference>
<reference evidence="3 4" key="1">
    <citation type="submission" date="2016-10" db="EMBL/GenBank/DDBJ databases">
        <authorList>
            <person name="de Groot N.N."/>
        </authorList>
    </citation>
    <scope>NUCLEOTIDE SEQUENCE [LARGE SCALE GENOMIC DNA]</scope>
    <source>
        <strain evidence="3 4">AA1</strain>
    </source>
</reference>
<name>A0A1G5B2U4_9BACT</name>
<dbReference type="STRING" id="419481.SAMN05216233_101587"/>
<accession>A0A1G5B2U4</accession>
<feature type="domain" description="PPM-type phosphatase" evidence="2">
    <location>
        <begin position="95"/>
        <end position="323"/>
    </location>
</feature>
<dbReference type="SMART" id="SM00331">
    <property type="entry name" value="PP2C_SIG"/>
    <property type="match status" value="1"/>
</dbReference>
<keyword evidence="4" id="KW-1185">Reference proteome</keyword>
<dbReference type="OrthoDB" id="20101at2"/>
<protein>
    <submittedName>
        <fullName evidence="3">Sigma-B regulation protein RsbU (Phosphoserine phosphatase)</fullName>
    </submittedName>
</protein>
<dbReference type="InterPro" id="IPR036457">
    <property type="entry name" value="PPM-type-like_dom_sf"/>
</dbReference>
<sequence length="324" mass="36566">MNIEELGFPELKGFKLKRDMAYNVYKAAVRYRTEKKDHDLNNRVLKTIILHFSQSQRQLAALNRKLLASQHELENDLKAAAGIQESLLPQSAPNVKELKFSWKFFPCQSIGGDIFNIFRLDEDHMGLYILDVSGHGVPSALVTVSVSQRLNAQSGMLVKKKQDDPPRYSLTSPSEVLQALDEEYPMERFDKYFTAVYLIINFKTGHVTYSNAAHPAPILLHPDGPPTLLTEGGTIVGMGGIIPFEEETIRIRPGNKLILYTDGMTESRNLLGEFYGDLRLQQTLDAHKDLPIDELLTRTHEDMMNFGEDEPLGDDVTMLGVEFV</sequence>
<dbReference type="InterPro" id="IPR052016">
    <property type="entry name" value="Bact_Sigma-Reg"/>
</dbReference>
<dbReference type="GO" id="GO:0016791">
    <property type="term" value="F:phosphatase activity"/>
    <property type="evidence" value="ECO:0007669"/>
    <property type="project" value="TreeGrafter"/>
</dbReference>
<keyword evidence="1" id="KW-0378">Hydrolase</keyword>
<proteinExistence type="predicted"/>
<dbReference type="Proteomes" id="UP000198870">
    <property type="component" value="Unassembled WGS sequence"/>
</dbReference>
<evidence type="ECO:0000256" key="1">
    <source>
        <dbReference type="ARBA" id="ARBA00022801"/>
    </source>
</evidence>
<dbReference type="RefSeq" id="WP_092208019.1">
    <property type="nucleotide sequence ID" value="NZ_FMUX01000001.1"/>
</dbReference>
<evidence type="ECO:0000313" key="4">
    <source>
        <dbReference type="Proteomes" id="UP000198870"/>
    </source>
</evidence>
<dbReference type="PANTHER" id="PTHR43156:SF2">
    <property type="entry name" value="STAGE II SPORULATION PROTEIN E"/>
    <property type="match status" value="1"/>
</dbReference>
<dbReference type="Pfam" id="PF07228">
    <property type="entry name" value="SpoIIE"/>
    <property type="match status" value="1"/>
</dbReference>
<dbReference type="EMBL" id="FMUX01000001">
    <property type="protein sequence ID" value="SCX84412.1"/>
    <property type="molecule type" value="Genomic_DNA"/>
</dbReference>
<dbReference type="PANTHER" id="PTHR43156">
    <property type="entry name" value="STAGE II SPORULATION PROTEIN E-RELATED"/>
    <property type="match status" value="1"/>
</dbReference>
<evidence type="ECO:0000313" key="3">
    <source>
        <dbReference type="EMBL" id="SCX84412.1"/>
    </source>
</evidence>
<evidence type="ECO:0000259" key="2">
    <source>
        <dbReference type="SMART" id="SM00331"/>
    </source>
</evidence>
<dbReference type="InterPro" id="IPR001932">
    <property type="entry name" value="PPM-type_phosphatase-like_dom"/>
</dbReference>